<gene>
    <name evidence="2" type="ORF">OPHB3_3753</name>
</gene>
<evidence type="ECO:0000313" key="3">
    <source>
        <dbReference type="Proteomes" id="UP000052946"/>
    </source>
</evidence>
<evidence type="ECO:0000256" key="1">
    <source>
        <dbReference type="SAM" id="Phobius"/>
    </source>
</evidence>
<comment type="caution">
    <text evidence="2">The sequence shown here is derived from an EMBL/GenBank/DDBJ whole genome shotgun (WGS) entry which is preliminary data.</text>
</comment>
<keyword evidence="1" id="KW-1133">Transmembrane helix</keyword>
<keyword evidence="2" id="KW-0675">Receptor</keyword>
<evidence type="ECO:0000313" key="2">
    <source>
        <dbReference type="EMBL" id="GAQ19769.1"/>
    </source>
</evidence>
<accession>A0A0U9HD76</accession>
<dbReference type="AlphaFoldDB" id="A0A0U9HD76"/>
<keyword evidence="1" id="KW-0812">Transmembrane</keyword>
<name>A0A0U9HD76_9BACI</name>
<dbReference type="EMBL" id="BBXV01000067">
    <property type="protein sequence ID" value="GAQ19769.1"/>
    <property type="molecule type" value="Genomic_DNA"/>
</dbReference>
<feature type="transmembrane region" description="Helical" evidence="1">
    <location>
        <begin position="28"/>
        <end position="50"/>
    </location>
</feature>
<keyword evidence="1" id="KW-0472">Membrane</keyword>
<organism evidence="2 3">
    <name type="scientific">Oceanobacillus picturae</name>
    <dbReference type="NCBI Taxonomy" id="171693"/>
    <lineage>
        <taxon>Bacteria</taxon>
        <taxon>Bacillati</taxon>
        <taxon>Bacillota</taxon>
        <taxon>Bacilli</taxon>
        <taxon>Bacillales</taxon>
        <taxon>Bacillaceae</taxon>
        <taxon>Oceanobacillus</taxon>
    </lineage>
</organism>
<proteinExistence type="predicted"/>
<reference evidence="3" key="1">
    <citation type="submission" date="2015-07" db="EMBL/GenBank/DDBJ databases">
        <title>Draft Genome Sequence of Oceanobacillus picturae Heshi-B3 that Was Isolated from Fermented Rice Bran with Aging Salted Mackerel, Which Was Named Heshiko as Traditional Fermented Seafood in Japan.</title>
        <authorList>
            <person name="Akuzawa S."/>
            <person name="Nakagawa J."/>
            <person name="Kanekatsu T."/>
            <person name="Kanesaki Y."/>
            <person name="Suzuki T."/>
        </authorList>
    </citation>
    <scope>NUCLEOTIDE SEQUENCE [LARGE SCALE GENOMIC DNA]</scope>
    <source>
        <strain evidence="3">Heshi-B3</strain>
    </source>
</reference>
<dbReference type="Proteomes" id="UP000052946">
    <property type="component" value="Unassembled WGS sequence"/>
</dbReference>
<reference evidence="2 3" key="2">
    <citation type="journal article" date="2016" name="Genome Announc.">
        <title>Draft Genome Sequence of Oceanobacillus picturae Heshi-B3, Isolated from Fermented Rice Bran in a Traditional Japanese Seafood Dish.</title>
        <authorList>
            <person name="Akuzawa S."/>
            <person name="Nagaoka J."/>
            <person name="Kanekatsu M."/>
            <person name="Kanesaki Y."/>
            <person name="Suzuki T."/>
        </authorList>
    </citation>
    <scope>NUCLEOTIDE SEQUENCE [LARGE SCALE GENOMIC DNA]</scope>
    <source>
        <strain evidence="2 3">Heshi-B3</strain>
    </source>
</reference>
<sequence length="55" mass="6316">MKKGMESKVAFIKANPADEENTTKANSVIWWIVSATGWGLVSMILVVWWFNYYFG</sequence>
<protein>
    <submittedName>
        <fullName evidence="2">Tumor necrosis factor receptor superfamily member 16-like</fullName>
    </submittedName>
</protein>